<dbReference type="Pfam" id="PF08239">
    <property type="entry name" value="SH3_3"/>
    <property type="match status" value="1"/>
</dbReference>
<dbReference type="InterPro" id="IPR003646">
    <property type="entry name" value="SH3-like_bac-type"/>
</dbReference>
<organism evidence="3 4">
    <name type="scientific">Devosia enhydra</name>
    <dbReference type="NCBI Taxonomy" id="665118"/>
    <lineage>
        <taxon>Bacteria</taxon>
        <taxon>Pseudomonadati</taxon>
        <taxon>Pseudomonadota</taxon>
        <taxon>Alphaproteobacteria</taxon>
        <taxon>Hyphomicrobiales</taxon>
        <taxon>Devosiaceae</taxon>
        <taxon>Devosia</taxon>
    </lineage>
</organism>
<dbReference type="InterPro" id="IPR052354">
    <property type="entry name" value="Cell_Wall_Dynamics_Protein"/>
</dbReference>
<dbReference type="PROSITE" id="PS51781">
    <property type="entry name" value="SH3B"/>
    <property type="match status" value="1"/>
</dbReference>
<dbReference type="EMBL" id="FPKU01000003">
    <property type="protein sequence ID" value="SFZ86346.1"/>
    <property type="molecule type" value="Genomic_DNA"/>
</dbReference>
<dbReference type="RefSeq" id="WP_177282609.1">
    <property type="nucleotide sequence ID" value="NZ_FPKU01000003.1"/>
</dbReference>
<dbReference type="Gene3D" id="2.30.30.40">
    <property type="entry name" value="SH3 Domains"/>
    <property type="match status" value="1"/>
</dbReference>
<proteinExistence type="predicted"/>
<dbReference type="PANTHER" id="PTHR34408:SF1">
    <property type="entry name" value="GLYCOSYL HYDROLASE FAMILY 19 DOMAIN-CONTAINING PROTEIN HI_1415"/>
    <property type="match status" value="1"/>
</dbReference>
<accession>A0A1K2I1S6</accession>
<keyword evidence="1" id="KW-0732">Signal</keyword>
<feature type="domain" description="SH3b" evidence="2">
    <location>
        <begin position="98"/>
        <end position="161"/>
    </location>
</feature>
<dbReference type="SMART" id="SM00287">
    <property type="entry name" value="SH3b"/>
    <property type="match status" value="1"/>
</dbReference>
<evidence type="ECO:0000256" key="1">
    <source>
        <dbReference type="SAM" id="SignalP"/>
    </source>
</evidence>
<feature type="chain" id="PRO_5012973129" evidence="1">
    <location>
        <begin position="28"/>
        <end position="161"/>
    </location>
</feature>
<dbReference type="STRING" id="665118.SAMN02983003_3526"/>
<evidence type="ECO:0000313" key="4">
    <source>
        <dbReference type="Proteomes" id="UP000183447"/>
    </source>
</evidence>
<keyword evidence="4" id="KW-1185">Reference proteome</keyword>
<dbReference type="Proteomes" id="UP000183447">
    <property type="component" value="Unassembled WGS sequence"/>
</dbReference>
<protein>
    <submittedName>
        <fullName evidence="3">SH3 domain-containing protein</fullName>
    </submittedName>
</protein>
<feature type="signal peptide" evidence="1">
    <location>
        <begin position="1"/>
        <end position="27"/>
    </location>
</feature>
<sequence length="161" mass="16546">MAYGYGRKRWIVPAVMLVLGGAMVLPAADEPAAGAKPAIAASAEAIPASPEQRLIDNLRSMALVDAPDEPQVALAVARAPVVEPRAAGPEPVTQSAAAMTAVVNAGALNVRSGPSSSQGVVGRLVRDAEVEVIGEANGWRQISTSDGVTGWVYGDYLRMNG</sequence>
<reference evidence="3 4" key="1">
    <citation type="submission" date="2016-11" db="EMBL/GenBank/DDBJ databases">
        <authorList>
            <person name="Jaros S."/>
            <person name="Januszkiewicz K."/>
            <person name="Wedrychowicz H."/>
        </authorList>
    </citation>
    <scope>NUCLEOTIDE SEQUENCE [LARGE SCALE GENOMIC DNA]</scope>
    <source>
        <strain evidence="3 4">ATCC 23634</strain>
    </source>
</reference>
<evidence type="ECO:0000259" key="2">
    <source>
        <dbReference type="PROSITE" id="PS51781"/>
    </source>
</evidence>
<gene>
    <name evidence="3" type="ORF">SAMN02983003_3526</name>
</gene>
<name>A0A1K2I1S6_9HYPH</name>
<dbReference type="PANTHER" id="PTHR34408">
    <property type="entry name" value="FAMILY PROTEIN, PUTATIVE-RELATED"/>
    <property type="match status" value="1"/>
</dbReference>
<dbReference type="AlphaFoldDB" id="A0A1K2I1S6"/>
<evidence type="ECO:0000313" key="3">
    <source>
        <dbReference type="EMBL" id="SFZ86346.1"/>
    </source>
</evidence>